<dbReference type="RefSeq" id="WP_111899004.1">
    <property type="nucleotide sequence ID" value="NZ_CP033459.1"/>
</dbReference>
<dbReference type="PROSITE" id="PS50059">
    <property type="entry name" value="FKBP_PPIASE"/>
    <property type="match status" value="1"/>
</dbReference>
<dbReference type="InterPro" id="IPR000774">
    <property type="entry name" value="PPIase_FKBP_N"/>
</dbReference>
<reference evidence="9 10" key="1">
    <citation type="submission" date="2018-11" db="EMBL/GenBank/DDBJ databases">
        <authorList>
            <person name="Na S.W."/>
            <person name="Baik M."/>
        </authorList>
    </citation>
    <scope>NUCLEOTIDE SEQUENCE [LARGE SCALE GENOMIC DNA]</scope>
    <source>
        <strain evidence="9 10">E39</strain>
    </source>
</reference>
<dbReference type="EMBL" id="CP033459">
    <property type="protein sequence ID" value="QFQ12684.1"/>
    <property type="molecule type" value="Genomic_DNA"/>
</dbReference>
<evidence type="ECO:0000256" key="4">
    <source>
        <dbReference type="ARBA" id="ARBA00023235"/>
    </source>
</evidence>
<dbReference type="PANTHER" id="PTHR43811:SF19">
    <property type="entry name" value="39 KDA FK506-BINDING NUCLEAR PROTEIN"/>
    <property type="match status" value="1"/>
</dbReference>
<evidence type="ECO:0000313" key="9">
    <source>
        <dbReference type="EMBL" id="QFQ12684.1"/>
    </source>
</evidence>
<evidence type="ECO:0000256" key="2">
    <source>
        <dbReference type="ARBA" id="ARBA00006577"/>
    </source>
</evidence>
<dbReference type="InterPro" id="IPR046357">
    <property type="entry name" value="PPIase_dom_sf"/>
</dbReference>
<accession>A0A5P8E6W7</accession>
<feature type="domain" description="PPIase FKBP-type" evidence="8">
    <location>
        <begin position="215"/>
        <end position="300"/>
    </location>
</feature>
<dbReference type="Gene3D" id="3.10.50.40">
    <property type="match status" value="1"/>
</dbReference>
<dbReference type="InterPro" id="IPR001179">
    <property type="entry name" value="PPIase_FKBP_dom"/>
</dbReference>
<dbReference type="PANTHER" id="PTHR43811">
    <property type="entry name" value="FKBP-TYPE PEPTIDYL-PROLYL CIS-TRANS ISOMERASE FKPA"/>
    <property type="match status" value="1"/>
</dbReference>
<dbReference type="Pfam" id="PF01346">
    <property type="entry name" value="FKBP_N"/>
    <property type="match status" value="1"/>
</dbReference>
<sequence>MKIKTLAIVALALLCTGTVSAQKKKNSKKAEAVVKAETLTPATPVISVQPVPADSFSYAVGVAQSTGLKTYIKNSLGVEDAYMGDFLRGLQEPYNEEHINKYKAYAAGLEIARQNEEIVYKAMNKQATGSETSDYLIKDLYNKGLVEGLQGTATLKEDSAVAIAERQFKYQQEVYKNLNLQWLEENSKKEGVNTFPNGLQYKILTKGAGVVATDTNTVEVNYEGQLIDGTVFDSSYKRGKSASFKPTQVIKGWSQALTMMPEGSVWELYIPYDLAYGERGNQNIPGYSTLIFKVEIIKVK</sequence>
<dbReference type="Pfam" id="PF00254">
    <property type="entry name" value="FKBP_C"/>
    <property type="match status" value="1"/>
</dbReference>
<dbReference type="GO" id="GO:0006457">
    <property type="term" value="P:protein folding"/>
    <property type="evidence" value="ECO:0007669"/>
    <property type="project" value="InterPro"/>
</dbReference>
<evidence type="ECO:0000256" key="3">
    <source>
        <dbReference type="ARBA" id="ARBA00023110"/>
    </source>
</evidence>
<gene>
    <name evidence="9" type="ORF">C7Y71_006440</name>
</gene>
<comment type="similarity">
    <text evidence="2 6">Belongs to the FKBP-type PPIase family.</text>
</comment>
<evidence type="ECO:0000256" key="7">
    <source>
        <dbReference type="SAM" id="SignalP"/>
    </source>
</evidence>
<name>A0A5P8E6W7_9BACT</name>
<keyword evidence="10" id="KW-1185">Reference proteome</keyword>
<dbReference type="GO" id="GO:0003755">
    <property type="term" value="F:peptidyl-prolyl cis-trans isomerase activity"/>
    <property type="evidence" value="ECO:0007669"/>
    <property type="project" value="UniProtKB-UniRule"/>
</dbReference>
<evidence type="ECO:0000256" key="6">
    <source>
        <dbReference type="RuleBase" id="RU003915"/>
    </source>
</evidence>
<dbReference type="EC" id="5.2.1.8" evidence="6"/>
<evidence type="ECO:0000259" key="8">
    <source>
        <dbReference type="PROSITE" id="PS50059"/>
    </source>
</evidence>
<evidence type="ECO:0000256" key="1">
    <source>
        <dbReference type="ARBA" id="ARBA00000971"/>
    </source>
</evidence>
<feature type="signal peptide" evidence="7">
    <location>
        <begin position="1"/>
        <end position="21"/>
    </location>
</feature>
<evidence type="ECO:0000313" key="10">
    <source>
        <dbReference type="Proteomes" id="UP000249375"/>
    </source>
</evidence>
<evidence type="ECO:0000256" key="5">
    <source>
        <dbReference type="PROSITE-ProRule" id="PRU00277"/>
    </source>
</evidence>
<keyword evidence="4 5" id="KW-0413">Isomerase</keyword>
<comment type="catalytic activity">
    <reaction evidence="1 5 6">
        <text>[protein]-peptidylproline (omega=180) = [protein]-peptidylproline (omega=0)</text>
        <dbReference type="Rhea" id="RHEA:16237"/>
        <dbReference type="Rhea" id="RHEA-COMP:10747"/>
        <dbReference type="Rhea" id="RHEA-COMP:10748"/>
        <dbReference type="ChEBI" id="CHEBI:83833"/>
        <dbReference type="ChEBI" id="CHEBI:83834"/>
        <dbReference type="EC" id="5.2.1.8"/>
    </reaction>
</comment>
<dbReference type="SUPFAM" id="SSF54534">
    <property type="entry name" value="FKBP-like"/>
    <property type="match status" value="1"/>
</dbReference>
<feature type="chain" id="PRO_5024279703" description="Peptidyl-prolyl cis-trans isomerase" evidence="7">
    <location>
        <begin position="22"/>
        <end position="300"/>
    </location>
</feature>
<dbReference type="Proteomes" id="UP000249375">
    <property type="component" value="Chromosome"/>
</dbReference>
<keyword evidence="7" id="KW-0732">Signal</keyword>
<dbReference type="AlphaFoldDB" id="A0A5P8E6W7"/>
<organism evidence="9 10">
    <name type="scientific">Pseudoprevotella muciniphila</name>
    <dbReference type="NCBI Taxonomy" id="2133944"/>
    <lineage>
        <taxon>Bacteria</taxon>
        <taxon>Pseudomonadati</taxon>
        <taxon>Bacteroidota</taxon>
        <taxon>Bacteroidia</taxon>
        <taxon>Bacteroidales</taxon>
        <taxon>Prevotellaceae</taxon>
        <taxon>Pseudoprevotella</taxon>
    </lineage>
</organism>
<proteinExistence type="inferred from homology"/>
<keyword evidence="3 5" id="KW-0697">Rotamase</keyword>
<dbReference type="OrthoDB" id="9814548at2"/>
<protein>
    <recommendedName>
        <fullName evidence="6">Peptidyl-prolyl cis-trans isomerase</fullName>
        <ecNumber evidence="6">5.2.1.8</ecNumber>
    </recommendedName>
</protein>
<dbReference type="KEGG" id="alq:C7Y71_006440"/>